<dbReference type="Proteomes" id="UP000298652">
    <property type="component" value="Chromosome 3"/>
</dbReference>
<dbReference type="GO" id="GO:0004640">
    <property type="term" value="F:phosphoribosylanthranilate isomerase activity"/>
    <property type="evidence" value="ECO:0007669"/>
    <property type="project" value="TreeGrafter"/>
</dbReference>
<feature type="region of interest" description="Disordered" evidence="1">
    <location>
        <begin position="62"/>
        <end position="138"/>
    </location>
</feature>
<keyword evidence="3" id="KW-1185">Reference proteome</keyword>
<dbReference type="EMBL" id="CM016554">
    <property type="protein sequence ID" value="TKW23844.1"/>
    <property type="molecule type" value="Genomic_DNA"/>
</dbReference>
<protein>
    <submittedName>
        <fullName evidence="2">Uncharacterized protein</fullName>
    </submittedName>
</protein>
<dbReference type="GO" id="GO:0004425">
    <property type="term" value="F:indole-3-glycerol-phosphate synthase activity"/>
    <property type="evidence" value="ECO:0007669"/>
    <property type="project" value="InterPro"/>
</dbReference>
<dbReference type="AlphaFoldDB" id="A0A4U6V756"/>
<feature type="compositionally biased region" description="Low complexity" evidence="1">
    <location>
        <begin position="92"/>
        <end position="105"/>
    </location>
</feature>
<accession>A0A4U6V756</accession>
<dbReference type="Gramene" id="TKW23844">
    <property type="protein sequence ID" value="TKW23844"/>
    <property type="gene ID" value="SEVIR_3G013850v2"/>
</dbReference>
<sequence>MFNSAEVVQWESGNSVNAIAAAQGIRVRRRCRPSYPSEGVGADRAVPRDVLEQVVWDKEVEVSQRKARVPLHRVAESAQRAPPPRASPRPSAPCAAATEGSPRSSPRLRRRRPPRDSSGTTSTRSRSRKPTRRMARPA</sequence>
<evidence type="ECO:0000256" key="1">
    <source>
        <dbReference type="SAM" id="MobiDB-lite"/>
    </source>
</evidence>
<name>A0A4U6V756_SETVI</name>
<feature type="compositionally biased region" description="Basic residues" evidence="1">
    <location>
        <begin position="125"/>
        <end position="138"/>
    </location>
</feature>
<evidence type="ECO:0000313" key="2">
    <source>
        <dbReference type="EMBL" id="TKW23844.1"/>
    </source>
</evidence>
<proteinExistence type="predicted"/>
<dbReference type="PANTHER" id="PTHR22854">
    <property type="entry name" value="TRYPTOPHAN BIOSYNTHESIS PROTEIN"/>
    <property type="match status" value="1"/>
</dbReference>
<feature type="compositionally biased region" description="Pro residues" evidence="1">
    <location>
        <begin position="81"/>
        <end position="91"/>
    </location>
</feature>
<organism evidence="2 3">
    <name type="scientific">Setaria viridis</name>
    <name type="common">Green bristlegrass</name>
    <name type="synonym">Setaria italica subsp. viridis</name>
    <dbReference type="NCBI Taxonomy" id="4556"/>
    <lineage>
        <taxon>Eukaryota</taxon>
        <taxon>Viridiplantae</taxon>
        <taxon>Streptophyta</taxon>
        <taxon>Embryophyta</taxon>
        <taxon>Tracheophyta</taxon>
        <taxon>Spermatophyta</taxon>
        <taxon>Magnoliopsida</taxon>
        <taxon>Liliopsida</taxon>
        <taxon>Poales</taxon>
        <taxon>Poaceae</taxon>
        <taxon>PACMAD clade</taxon>
        <taxon>Panicoideae</taxon>
        <taxon>Panicodae</taxon>
        <taxon>Paniceae</taxon>
        <taxon>Cenchrinae</taxon>
        <taxon>Setaria</taxon>
    </lineage>
</organism>
<dbReference type="GO" id="GO:0000162">
    <property type="term" value="P:L-tryptophan biosynthetic process"/>
    <property type="evidence" value="ECO:0007669"/>
    <property type="project" value="TreeGrafter"/>
</dbReference>
<gene>
    <name evidence="2" type="ORF">SEVIR_3G013850v2</name>
</gene>
<dbReference type="PANTHER" id="PTHR22854:SF14">
    <property type="entry name" value="INDOLE-3-GLYCEROL-PHOSPHATE SYNTHASE"/>
    <property type="match status" value="1"/>
</dbReference>
<reference evidence="2" key="1">
    <citation type="submission" date="2019-03" db="EMBL/GenBank/DDBJ databases">
        <title>WGS assembly of Setaria viridis.</title>
        <authorList>
            <person name="Huang P."/>
            <person name="Jenkins J."/>
            <person name="Grimwood J."/>
            <person name="Barry K."/>
            <person name="Healey A."/>
            <person name="Mamidi S."/>
            <person name="Sreedasyam A."/>
            <person name="Shu S."/>
            <person name="Feldman M."/>
            <person name="Wu J."/>
            <person name="Yu Y."/>
            <person name="Chen C."/>
            <person name="Johnson J."/>
            <person name="Rokhsar D."/>
            <person name="Baxter I."/>
            <person name="Schmutz J."/>
            <person name="Brutnell T."/>
            <person name="Kellogg E."/>
        </authorList>
    </citation>
    <scope>NUCLEOTIDE SEQUENCE [LARGE SCALE GENOMIC DNA]</scope>
</reference>
<evidence type="ECO:0000313" key="3">
    <source>
        <dbReference type="Proteomes" id="UP000298652"/>
    </source>
</evidence>
<dbReference type="InterPro" id="IPR045186">
    <property type="entry name" value="Indole-3-glycerol_P_synth"/>
</dbReference>